<dbReference type="PANTHER" id="PTHR43709">
    <property type="entry name" value="ACONITATE ISOMERASE-RELATED"/>
    <property type="match status" value="1"/>
</dbReference>
<evidence type="ECO:0000256" key="2">
    <source>
        <dbReference type="ARBA" id="ARBA00023235"/>
    </source>
</evidence>
<dbReference type="Gene3D" id="3.10.310.10">
    <property type="entry name" value="Diaminopimelate Epimerase, Chain A, domain 1"/>
    <property type="match status" value="2"/>
</dbReference>
<dbReference type="Proteomes" id="UP000031202">
    <property type="component" value="Unassembled WGS sequence"/>
</dbReference>
<evidence type="ECO:0000313" key="4">
    <source>
        <dbReference type="Proteomes" id="UP000031202"/>
    </source>
</evidence>
<evidence type="ECO:0000256" key="1">
    <source>
        <dbReference type="ARBA" id="ARBA00007673"/>
    </source>
</evidence>
<comment type="similarity">
    <text evidence="1">Belongs to the PrpF family.</text>
</comment>
<gene>
    <name evidence="3" type="ORF">RM52_02975</name>
</gene>
<dbReference type="SUPFAM" id="SSF54506">
    <property type="entry name" value="Diaminopimelate epimerase-like"/>
    <property type="match status" value="2"/>
</dbReference>
<dbReference type="PANTHER" id="PTHR43709:SF2">
    <property type="entry name" value="DUF453 DOMAIN PROTEIN (AFU_ORTHOLOGUE AFUA_6G00360)"/>
    <property type="match status" value="1"/>
</dbReference>
<organism evidence="3 4">
    <name type="scientific">Microbacterium hominis</name>
    <dbReference type="NCBI Taxonomy" id="162426"/>
    <lineage>
        <taxon>Bacteria</taxon>
        <taxon>Bacillati</taxon>
        <taxon>Actinomycetota</taxon>
        <taxon>Actinomycetes</taxon>
        <taxon>Micrococcales</taxon>
        <taxon>Microbacteriaceae</taxon>
        <taxon>Microbacterium</taxon>
    </lineage>
</organism>
<dbReference type="GO" id="GO:0016853">
    <property type="term" value="F:isomerase activity"/>
    <property type="evidence" value="ECO:0007669"/>
    <property type="project" value="UniProtKB-KW"/>
</dbReference>
<dbReference type="Pfam" id="PF04303">
    <property type="entry name" value="PrpF"/>
    <property type="match status" value="1"/>
</dbReference>
<name>A0A0B4CED5_9MICO</name>
<reference evidence="3 4" key="1">
    <citation type="submission" date="2014-12" db="EMBL/GenBank/DDBJ databases">
        <title>Genome sequencing of Microbacterium hominis TPW29.</title>
        <authorList>
            <person name="Tan P.W."/>
            <person name="Chan K.-G."/>
        </authorList>
    </citation>
    <scope>NUCLEOTIDE SEQUENCE [LARGE SCALE GENOMIC DNA]</scope>
    <source>
        <strain evidence="3 4">TPW29</strain>
    </source>
</reference>
<accession>A0A0B4CED5</accession>
<comment type="caution">
    <text evidence="3">The sequence shown here is derived from an EMBL/GenBank/DDBJ whole genome shotgun (WGS) entry which is preliminary data.</text>
</comment>
<dbReference type="RefSeq" id="WP_039412783.1">
    <property type="nucleotide sequence ID" value="NZ_JWSZ01000002.1"/>
</dbReference>
<sequence length="370" mass="38263">MYDIPATLMRGGTSKCWVFSRDDVDVPGADLDDVLRRLYGSPDSRQIDGVGGGTSTTSKAVIVSPSARADADIDYSFAQIGVADGVVDWSSNCGNCSAAIAPYALHKGWLHPDGEVTRVRIHNTNTGQLIVAEVPTPAGRVVETGDARISGVPFPGLEVVLWFVDPAGRSTGRLLPTGSAVDDLDGTPATLIDAGAPLVIVRAADLGVDAAVSPADIDASETLRARIEILRRAGAVRMGLARTPDAAARAIPKFALVSEPTADDHDFGVVMMSMGAAHPALAITGSVGLSSAATTAGTLVHDLSRGTTGSAVRLRTPSGVLTTRVGTWEGRPAVGVGRTARRLADALLPLPLEELPSFSPGSVPRLLAVR</sequence>
<dbReference type="EMBL" id="JWSZ01000002">
    <property type="protein sequence ID" value="KIC59614.1"/>
    <property type="molecule type" value="Genomic_DNA"/>
</dbReference>
<protein>
    <submittedName>
        <fullName evidence="3">Methylitaconate delta2-delta3-isomerase</fullName>
    </submittedName>
</protein>
<proteinExistence type="inferred from homology"/>
<dbReference type="InterPro" id="IPR007400">
    <property type="entry name" value="PrpF-like"/>
</dbReference>
<keyword evidence="2 3" id="KW-0413">Isomerase</keyword>
<dbReference type="AlphaFoldDB" id="A0A0B4CED5"/>
<evidence type="ECO:0000313" key="3">
    <source>
        <dbReference type="EMBL" id="KIC59614.1"/>
    </source>
</evidence>